<dbReference type="GO" id="GO:0005886">
    <property type="term" value="C:plasma membrane"/>
    <property type="evidence" value="ECO:0007669"/>
    <property type="project" value="UniProtKB-SubCell"/>
</dbReference>
<feature type="domain" description="Histidine kinase" evidence="15">
    <location>
        <begin position="340"/>
        <end position="530"/>
    </location>
</feature>
<dbReference type="EC" id="2.7.13.3" evidence="3"/>
<evidence type="ECO:0000256" key="8">
    <source>
        <dbReference type="ARBA" id="ARBA00022741"/>
    </source>
</evidence>
<keyword evidence="7 14" id="KW-0812">Transmembrane</keyword>
<protein>
    <recommendedName>
        <fullName evidence="3">histidine kinase</fullName>
        <ecNumber evidence="3">2.7.13.3</ecNumber>
    </recommendedName>
</protein>
<keyword evidence="13 14" id="KW-0472">Membrane</keyword>
<dbReference type="STRING" id="29367.CLPUN_53060"/>
<dbReference type="RefSeq" id="WP_077850180.1">
    <property type="nucleotide sequence ID" value="NZ_LZZM01000245.1"/>
</dbReference>
<accession>A0A1S8SXG5</accession>
<dbReference type="Pfam" id="PF13426">
    <property type="entry name" value="PAS_9"/>
    <property type="match status" value="1"/>
</dbReference>
<evidence type="ECO:0000259" key="15">
    <source>
        <dbReference type="PROSITE" id="PS50109"/>
    </source>
</evidence>
<evidence type="ECO:0000256" key="1">
    <source>
        <dbReference type="ARBA" id="ARBA00000085"/>
    </source>
</evidence>
<evidence type="ECO:0000256" key="11">
    <source>
        <dbReference type="ARBA" id="ARBA00022989"/>
    </source>
</evidence>
<dbReference type="OrthoDB" id="9792686at2"/>
<evidence type="ECO:0000256" key="10">
    <source>
        <dbReference type="ARBA" id="ARBA00022840"/>
    </source>
</evidence>
<dbReference type="InterPro" id="IPR003594">
    <property type="entry name" value="HATPase_dom"/>
</dbReference>
<evidence type="ECO:0000313" key="17">
    <source>
        <dbReference type="Proteomes" id="UP000190890"/>
    </source>
</evidence>
<dbReference type="InterPro" id="IPR036890">
    <property type="entry name" value="HATPase_C_sf"/>
</dbReference>
<keyword evidence="8" id="KW-0547">Nucleotide-binding</keyword>
<comment type="caution">
    <text evidence="16">The sequence shown here is derived from an EMBL/GenBank/DDBJ whole genome shotgun (WGS) entry which is preliminary data.</text>
</comment>
<dbReference type="SUPFAM" id="SSF103190">
    <property type="entry name" value="Sensory domain-like"/>
    <property type="match status" value="1"/>
</dbReference>
<dbReference type="SUPFAM" id="SSF55785">
    <property type="entry name" value="PYP-like sensor domain (PAS domain)"/>
    <property type="match status" value="1"/>
</dbReference>
<keyword evidence="5" id="KW-0597">Phosphoprotein</keyword>
<dbReference type="SUPFAM" id="SSF55874">
    <property type="entry name" value="ATPase domain of HSP90 chaperone/DNA topoisomerase II/histidine kinase"/>
    <property type="match status" value="1"/>
</dbReference>
<reference evidence="16 17" key="1">
    <citation type="submission" date="2016-05" db="EMBL/GenBank/DDBJ databases">
        <title>Microbial solvent formation.</title>
        <authorList>
            <person name="Poehlein A."/>
            <person name="Montoya Solano J.D."/>
            <person name="Flitsch S."/>
            <person name="Krabben P."/>
            <person name="Duerre P."/>
            <person name="Daniel R."/>
        </authorList>
    </citation>
    <scope>NUCLEOTIDE SEQUENCE [LARGE SCALE GENOMIC DNA]</scope>
    <source>
        <strain evidence="16 17">DSM 2619</strain>
    </source>
</reference>
<evidence type="ECO:0000256" key="4">
    <source>
        <dbReference type="ARBA" id="ARBA00022475"/>
    </source>
</evidence>
<dbReference type="GO" id="GO:0000155">
    <property type="term" value="F:phosphorelay sensor kinase activity"/>
    <property type="evidence" value="ECO:0007669"/>
    <property type="project" value="InterPro"/>
</dbReference>
<feature type="transmembrane region" description="Helical" evidence="14">
    <location>
        <begin position="172"/>
        <end position="195"/>
    </location>
</feature>
<evidence type="ECO:0000256" key="5">
    <source>
        <dbReference type="ARBA" id="ARBA00022553"/>
    </source>
</evidence>
<proteinExistence type="predicted"/>
<sequence>MRKVMKLQTKITLLIIAVVFISISIIISFVVSWMTGNIENKARTNIMNVAEMMAHSREIVDELKSKDPNKKIGPYVDMQLKNLEQIEYIIVADSEGTRYSHPNPEMIGKKFAGGDEYKVVENGETYISEATGTLGKALRAFAPIYDSESKKEIGFVSVGTLTESIETAKHTAILYIILIGLGGLSVGVIGAFLLANNIKNTLLGLEPDEIAKLYNEKMGMLDAIHEGLVAVDDEARITLINDSALNILHFENSINKEHIIGQNVEMVIPNSRLINVLETGRSEFEEEQRINNTIIMTNRVPIISREKIVGAIASFRDKTEVTRMAEELTGVKKMAWSLRAQNHEFMNKLHTISGLIQLEEYGEALQFISDVAKVRSNISNILTENIKDASISALLLSKYNKAEESRVKLKIDEYSRLVKLPEYMTSEEIVSIIGNLIENSLDEVKNDGTGFVYIKIVQNENFLNIVIKDNGGGIPVEHREKIYEQGFSTKDGQRGYGMYIVKKIIEESNGTINFDIDEGVLWDITIPMKRSDELDSSNDS</sequence>
<dbReference type="FunFam" id="1.10.287.130:FF:000011">
    <property type="entry name" value="Sensor histidine kinase DcuS"/>
    <property type="match status" value="1"/>
</dbReference>
<dbReference type="Proteomes" id="UP000190890">
    <property type="component" value="Unassembled WGS sequence"/>
</dbReference>
<keyword evidence="12" id="KW-0902">Two-component regulatory system</keyword>
<dbReference type="Gene3D" id="1.10.287.130">
    <property type="match status" value="1"/>
</dbReference>
<keyword evidence="10" id="KW-0067">ATP-binding</keyword>
<comment type="subcellular location">
    <subcellularLocation>
        <location evidence="2">Cell membrane</location>
        <topology evidence="2">Multi-pass membrane protein</topology>
    </subcellularLocation>
</comment>
<keyword evidence="11 14" id="KW-1133">Transmembrane helix</keyword>
<name>A0A1S8SXG5_9CLOT</name>
<keyword evidence="4" id="KW-1003">Cell membrane</keyword>
<dbReference type="InterPro" id="IPR000014">
    <property type="entry name" value="PAS"/>
</dbReference>
<dbReference type="EMBL" id="LZZM01000245">
    <property type="protein sequence ID" value="OOM69974.1"/>
    <property type="molecule type" value="Genomic_DNA"/>
</dbReference>
<dbReference type="Pfam" id="PF14689">
    <property type="entry name" value="SPOB_a"/>
    <property type="match status" value="1"/>
</dbReference>
<evidence type="ECO:0000256" key="9">
    <source>
        <dbReference type="ARBA" id="ARBA00022777"/>
    </source>
</evidence>
<evidence type="ECO:0000256" key="3">
    <source>
        <dbReference type="ARBA" id="ARBA00012438"/>
    </source>
</evidence>
<dbReference type="Pfam" id="PF02518">
    <property type="entry name" value="HATPase_c"/>
    <property type="match status" value="1"/>
</dbReference>
<gene>
    <name evidence="16" type="primary">dcuS</name>
    <name evidence="16" type="ORF">CLPUN_53060</name>
</gene>
<dbReference type="PRINTS" id="PR00344">
    <property type="entry name" value="BCTRLSENSOR"/>
</dbReference>
<evidence type="ECO:0000256" key="2">
    <source>
        <dbReference type="ARBA" id="ARBA00004651"/>
    </source>
</evidence>
<dbReference type="GO" id="GO:0006355">
    <property type="term" value="P:regulation of DNA-templated transcription"/>
    <property type="evidence" value="ECO:0007669"/>
    <property type="project" value="InterPro"/>
</dbReference>
<keyword evidence="17" id="KW-1185">Reference proteome</keyword>
<evidence type="ECO:0000256" key="13">
    <source>
        <dbReference type="ARBA" id="ARBA00023136"/>
    </source>
</evidence>
<dbReference type="PANTHER" id="PTHR43547:SF10">
    <property type="entry name" value="SENSOR HISTIDINE KINASE DCUS"/>
    <property type="match status" value="1"/>
</dbReference>
<dbReference type="FunFam" id="3.30.450.20:FF:000018">
    <property type="entry name" value="Sensor histidine kinase DcuS"/>
    <property type="match status" value="1"/>
</dbReference>
<dbReference type="SUPFAM" id="SSF55890">
    <property type="entry name" value="Sporulation response regulatory protein Spo0B"/>
    <property type="match status" value="1"/>
</dbReference>
<dbReference type="Gene3D" id="3.30.565.10">
    <property type="entry name" value="Histidine kinase-like ATPase, C-terminal domain"/>
    <property type="match status" value="1"/>
</dbReference>
<organism evidence="16 17">
    <name type="scientific">Clostridium puniceum</name>
    <dbReference type="NCBI Taxonomy" id="29367"/>
    <lineage>
        <taxon>Bacteria</taxon>
        <taxon>Bacillati</taxon>
        <taxon>Bacillota</taxon>
        <taxon>Clostridia</taxon>
        <taxon>Eubacteriales</taxon>
        <taxon>Clostridiaceae</taxon>
        <taxon>Clostridium</taxon>
    </lineage>
</organism>
<keyword evidence="6 16" id="KW-0808">Transferase</keyword>
<dbReference type="GO" id="GO:0005524">
    <property type="term" value="F:ATP binding"/>
    <property type="evidence" value="ECO:0007669"/>
    <property type="project" value="UniProtKB-KW"/>
</dbReference>
<dbReference type="InterPro" id="IPR035965">
    <property type="entry name" value="PAS-like_dom_sf"/>
</dbReference>
<keyword evidence="9 16" id="KW-0418">Kinase</keyword>
<dbReference type="AlphaFoldDB" id="A0A1S8SXG5"/>
<evidence type="ECO:0000256" key="7">
    <source>
        <dbReference type="ARBA" id="ARBA00022692"/>
    </source>
</evidence>
<dbReference type="InterPro" id="IPR005467">
    <property type="entry name" value="His_kinase_dom"/>
</dbReference>
<dbReference type="Pfam" id="PF17203">
    <property type="entry name" value="sCache_3_2"/>
    <property type="match status" value="1"/>
</dbReference>
<dbReference type="InterPro" id="IPR039506">
    <property type="entry name" value="SPOB_a"/>
</dbReference>
<evidence type="ECO:0000313" key="16">
    <source>
        <dbReference type="EMBL" id="OOM69974.1"/>
    </source>
</evidence>
<dbReference type="InterPro" id="IPR033463">
    <property type="entry name" value="sCache_3"/>
</dbReference>
<dbReference type="Gene3D" id="3.30.450.20">
    <property type="entry name" value="PAS domain"/>
    <property type="match status" value="2"/>
</dbReference>
<evidence type="ECO:0000256" key="14">
    <source>
        <dbReference type="SAM" id="Phobius"/>
    </source>
</evidence>
<feature type="transmembrane region" description="Helical" evidence="14">
    <location>
        <begin position="12"/>
        <end position="34"/>
    </location>
</feature>
<dbReference type="SMART" id="SM00387">
    <property type="entry name" value="HATPase_c"/>
    <property type="match status" value="1"/>
</dbReference>
<dbReference type="InterPro" id="IPR004358">
    <property type="entry name" value="Sig_transdc_His_kin-like_C"/>
</dbReference>
<dbReference type="InterPro" id="IPR029151">
    <property type="entry name" value="Sensor-like_sf"/>
</dbReference>
<dbReference type="PANTHER" id="PTHR43547">
    <property type="entry name" value="TWO-COMPONENT HISTIDINE KINASE"/>
    <property type="match status" value="1"/>
</dbReference>
<evidence type="ECO:0000256" key="6">
    <source>
        <dbReference type="ARBA" id="ARBA00022679"/>
    </source>
</evidence>
<comment type="catalytic activity">
    <reaction evidence="1">
        <text>ATP + protein L-histidine = ADP + protein N-phospho-L-histidine.</text>
        <dbReference type="EC" id="2.7.13.3"/>
    </reaction>
</comment>
<evidence type="ECO:0000256" key="12">
    <source>
        <dbReference type="ARBA" id="ARBA00023012"/>
    </source>
</evidence>
<dbReference type="PROSITE" id="PS50109">
    <property type="entry name" value="HIS_KIN"/>
    <property type="match status" value="1"/>
</dbReference>
<dbReference type="CDD" id="cd00130">
    <property type="entry name" value="PAS"/>
    <property type="match status" value="1"/>
</dbReference>
<dbReference type="InterPro" id="IPR016120">
    <property type="entry name" value="Sig_transdc_His_kin_SpoOB"/>
</dbReference>